<evidence type="ECO:0000313" key="3">
    <source>
        <dbReference type="EMBL" id="PVW15329.1"/>
    </source>
</evidence>
<proteinExistence type="predicted"/>
<organism evidence="3 4">
    <name type="scientific">Marixanthomonas spongiae</name>
    <dbReference type="NCBI Taxonomy" id="2174845"/>
    <lineage>
        <taxon>Bacteria</taxon>
        <taxon>Pseudomonadati</taxon>
        <taxon>Bacteroidota</taxon>
        <taxon>Flavobacteriia</taxon>
        <taxon>Flavobacteriales</taxon>
        <taxon>Flavobacteriaceae</taxon>
        <taxon>Marixanthomonas</taxon>
    </lineage>
</organism>
<dbReference type="Proteomes" id="UP000245962">
    <property type="component" value="Unassembled WGS sequence"/>
</dbReference>
<dbReference type="GO" id="GO:0003677">
    <property type="term" value="F:DNA binding"/>
    <property type="evidence" value="ECO:0007669"/>
    <property type="project" value="UniProtKB-KW"/>
</dbReference>
<dbReference type="OrthoDB" id="1357763at2"/>
<feature type="domain" description="HTH cro/C1-type" evidence="2">
    <location>
        <begin position="10"/>
        <end position="64"/>
    </location>
</feature>
<protein>
    <submittedName>
        <fullName evidence="3">DNA-binding protein</fullName>
    </submittedName>
</protein>
<keyword evidence="4" id="KW-1185">Reference proteome</keyword>
<dbReference type="EMBL" id="QEHR01000004">
    <property type="protein sequence ID" value="PVW15329.1"/>
    <property type="molecule type" value="Genomic_DNA"/>
</dbReference>
<evidence type="ECO:0000313" key="4">
    <source>
        <dbReference type="Proteomes" id="UP000245962"/>
    </source>
</evidence>
<evidence type="ECO:0000256" key="1">
    <source>
        <dbReference type="SAM" id="Phobius"/>
    </source>
</evidence>
<dbReference type="RefSeq" id="WP_116694220.1">
    <property type="nucleotide sequence ID" value="NZ_QEHR01000004.1"/>
</dbReference>
<dbReference type="PROSITE" id="PS50943">
    <property type="entry name" value="HTH_CROC1"/>
    <property type="match status" value="1"/>
</dbReference>
<feature type="transmembrane region" description="Helical" evidence="1">
    <location>
        <begin position="151"/>
        <end position="170"/>
    </location>
</feature>
<feature type="transmembrane region" description="Helical" evidence="1">
    <location>
        <begin position="211"/>
        <end position="230"/>
    </location>
</feature>
<accession>A0A2U0I2K0</accession>
<evidence type="ECO:0000259" key="2">
    <source>
        <dbReference type="PROSITE" id="PS50943"/>
    </source>
</evidence>
<dbReference type="SUPFAM" id="SSF47413">
    <property type="entry name" value="lambda repressor-like DNA-binding domains"/>
    <property type="match status" value="1"/>
</dbReference>
<name>A0A2U0I2K0_9FLAO</name>
<feature type="transmembrane region" description="Helical" evidence="1">
    <location>
        <begin position="236"/>
        <end position="254"/>
    </location>
</feature>
<dbReference type="InterPro" id="IPR010982">
    <property type="entry name" value="Lambda_DNA-bd_dom_sf"/>
</dbReference>
<comment type="caution">
    <text evidence="3">The sequence shown here is derived from an EMBL/GenBank/DDBJ whole genome shotgun (WGS) entry which is preliminary data.</text>
</comment>
<dbReference type="Pfam" id="PF01381">
    <property type="entry name" value="HTH_3"/>
    <property type="match status" value="1"/>
</dbReference>
<keyword evidence="1" id="KW-0472">Membrane</keyword>
<feature type="transmembrane region" description="Helical" evidence="1">
    <location>
        <begin position="182"/>
        <end position="204"/>
    </location>
</feature>
<dbReference type="AlphaFoldDB" id="A0A2U0I2K0"/>
<feature type="transmembrane region" description="Helical" evidence="1">
    <location>
        <begin position="117"/>
        <end position="139"/>
    </location>
</feature>
<sequence length="269" mass="30103">MKQPELGQKIVTLRKQKGFTQEELVEKCNINVRTIQRIEAGEVTPRSYTIKSILDALDFDLEAFEKETETDVTFNETMLSNSKSFLTLAVIGAIIYFIIGFPEFALDWARFFENEMILGNVAYISVKCIALVSYLYFSIGFIRVGKIFENSLLTISTYVLIAMTLLFYVYDISSLYFDGFAIEYVVVIESIFYGLGGFLFGYSLLKLSKPLGIVATVAGGFKMASSVFLLSVFLGWLGALFLIPAVLLEIVLLYKVKTLSNAKNVSVAI</sequence>
<keyword evidence="1" id="KW-0812">Transmembrane</keyword>
<dbReference type="Gene3D" id="1.10.260.40">
    <property type="entry name" value="lambda repressor-like DNA-binding domains"/>
    <property type="match status" value="1"/>
</dbReference>
<keyword evidence="1" id="KW-1133">Transmembrane helix</keyword>
<dbReference type="SMART" id="SM00530">
    <property type="entry name" value="HTH_XRE"/>
    <property type="match status" value="1"/>
</dbReference>
<dbReference type="CDD" id="cd00093">
    <property type="entry name" value="HTH_XRE"/>
    <property type="match status" value="1"/>
</dbReference>
<keyword evidence="3" id="KW-0238">DNA-binding</keyword>
<reference evidence="3 4" key="1">
    <citation type="submission" date="2018-04" db="EMBL/GenBank/DDBJ databases">
        <title>Marixanthomonas spongiae HN-E44 sp. nov., isolated from a marine sponge.</title>
        <authorList>
            <person name="Luo L."/>
            <person name="Zhuang L."/>
        </authorList>
    </citation>
    <scope>NUCLEOTIDE SEQUENCE [LARGE SCALE GENOMIC DNA]</scope>
    <source>
        <strain evidence="3 4">HN-E44</strain>
    </source>
</reference>
<feature type="transmembrane region" description="Helical" evidence="1">
    <location>
        <begin position="85"/>
        <end position="105"/>
    </location>
</feature>
<dbReference type="InterPro" id="IPR001387">
    <property type="entry name" value="Cro/C1-type_HTH"/>
</dbReference>
<gene>
    <name evidence="3" type="ORF">DDV96_07985</name>
</gene>